<dbReference type="InterPro" id="IPR010753">
    <property type="entry name" value="DUF1330"/>
</dbReference>
<evidence type="ECO:0000313" key="3">
    <source>
        <dbReference type="Proteomes" id="UP000199598"/>
    </source>
</evidence>
<feature type="domain" description="DUF1330" evidence="1">
    <location>
        <begin position="3"/>
        <end position="93"/>
    </location>
</feature>
<protein>
    <submittedName>
        <fullName evidence="2">Uncharacterized conserved protein, DUF1330 family</fullName>
    </submittedName>
</protein>
<dbReference type="RefSeq" id="WP_093523241.1">
    <property type="nucleotide sequence ID" value="NZ_FOSK01000015.1"/>
</dbReference>
<name>A0A1I4ELZ3_9HYPH</name>
<dbReference type="Pfam" id="PF07045">
    <property type="entry name" value="DUF1330"/>
    <property type="match status" value="1"/>
</dbReference>
<comment type="caution">
    <text evidence="2">The sequence shown here is derived from an EMBL/GenBank/DDBJ whole genome shotgun (WGS) entry which is preliminary data.</text>
</comment>
<dbReference type="InterPro" id="IPR011008">
    <property type="entry name" value="Dimeric_a/b-barrel"/>
</dbReference>
<dbReference type="EMBL" id="FOSK01000015">
    <property type="protein sequence ID" value="SFL06213.1"/>
    <property type="molecule type" value="Genomic_DNA"/>
</dbReference>
<proteinExistence type="predicted"/>
<evidence type="ECO:0000259" key="1">
    <source>
        <dbReference type="Pfam" id="PF07045"/>
    </source>
</evidence>
<dbReference type="SUPFAM" id="SSF54909">
    <property type="entry name" value="Dimeric alpha+beta barrel"/>
    <property type="match status" value="1"/>
</dbReference>
<dbReference type="Gene3D" id="3.30.70.100">
    <property type="match status" value="1"/>
</dbReference>
<reference evidence="2 3" key="1">
    <citation type="submission" date="2016-10" db="EMBL/GenBank/DDBJ databases">
        <authorList>
            <person name="Varghese N."/>
            <person name="Submissions S."/>
        </authorList>
    </citation>
    <scope>NUCLEOTIDE SEQUENCE [LARGE SCALE GENOMIC DNA]</scope>
    <source>
        <strain evidence="2 3">DSM 16392</strain>
    </source>
</reference>
<keyword evidence="3" id="KW-1185">Reference proteome</keyword>
<accession>A0A1I4ELZ3</accession>
<evidence type="ECO:0000313" key="2">
    <source>
        <dbReference type="EMBL" id="SFL06213.1"/>
    </source>
</evidence>
<organism evidence="2 3">
    <name type="scientific">Pseudovibrio ascidiaceicola</name>
    <dbReference type="NCBI Taxonomy" id="285279"/>
    <lineage>
        <taxon>Bacteria</taxon>
        <taxon>Pseudomonadati</taxon>
        <taxon>Pseudomonadota</taxon>
        <taxon>Alphaproteobacteria</taxon>
        <taxon>Hyphomicrobiales</taxon>
        <taxon>Stappiaceae</taxon>
        <taxon>Pseudovibrio</taxon>
    </lineage>
</organism>
<sequence length="112" mass="12481">MAGYVLHHYNIIDRSRIEELGPRSLPIVEKYGGDLVVASPMKTLAGPSSYTNMVMYRFESFEAALTFYNSEEMIELRKFSSQVIEGFATVVPGHSETESVVKSGYFTSEAVS</sequence>
<dbReference type="Proteomes" id="UP000199598">
    <property type="component" value="Unassembled WGS sequence"/>
</dbReference>
<gene>
    <name evidence="2" type="ORF">SAMN04488518_115119</name>
</gene>